<proteinExistence type="predicted"/>
<evidence type="ECO:0000313" key="2">
    <source>
        <dbReference type="Ensembl" id="ENSMODP00000048639.1"/>
    </source>
</evidence>
<keyword evidence="3" id="KW-1185">Reference proteome</keyword>
<accession>A0A5F8GMI4</accession>
<dbReference type="AlphaFoldDB" id="A0A5F8GMI4"/>
<sequence length="87" mass="9094">MPINNSSSPAASTGRSSPEKPGVLVPREDAVPLGREAASSFLPSLVPWRPGNDSAKTPPPVSSGFSDPFQLGRSMLYDLGSVLRGPF</sequence>
<evidence type="ECO:0000256" key="1">
    <source>
        <dbReference type="SAM" id="MobiDB-lite"/>
    </source>
</evidence>
<evidence type="ECO:0000313" key="3">
    <source>
        <dbReference type="Proteomes" id="UP000002280"/>
    </source>
</evidence>
<dbReference type="GeneTree" id="ENSGT00970000198388"/>
<reference evidence="2 3" key="1">
    <citation type="journal article" date="2007" name="Nature">
        <title>Genome of the marsupial Monodelphis domestica reveals innovation in non-coding sequences.</title>
        <authorList>
            <person name="Mikkelsen T.S."/>
            <person name="Wakefield M.J."/>
            <person name="Aken B."/>
            <person name="Amemiya C.T."/>
            <person name="Chang J.L."/>
            <person name="Duke S."/>
            <person name="Garber M."/>
            <person name="Gentles A.J."/>
            <person name="Goodstadt L."/>
            <person name="Heger A."/>
            <person name="Jurka J."/>
            <person name="Kamal M."/>
            <person name="Mauceli E."/>
            <person name="Searle S.M."/>
            <person name="Sharpe T."/>
            <person name="Baker M.L."/>
            <person name="Batzer M.A."/>
            <person name="Benos P.V."/>
            <person name="Belov K."/>
            <person name="Clamp M."/>
            <person name="Cook A."/>
            <person name="Cuff J."/>
            <person name="Das R."/>
            <person name="Davidow L."/>
            <person name="Deakin J.E."/>
            <person name="Fazzari M.J."/>
            <person name="Glass J.L."/>
            <person name="Grabherr M."/>
            <person name="Greally J.M."/>
            <person name="Gu W."/>
            <person name="Hore T.A."/>
            <person name="Huttley G.A."/>
            <person name="Kleber M."/>
            <person name="Jirtle R.L."/>
            <person name="Koina E."/>
            <person name="Lee J.T."/>
            <person name="Mahony S."/>
            <person name="Marra M.A."/>
            <person name="Miller R.D."/>
            <person name="Nicholls R.D."/>
            <person name="Oda M."/>
            <person name="Papenfuss A.T."/>
            <person name="Parra Z.E."/>
            <person name="Pollock D.D."/>
            <person name="Ray D.A."/>
            <person name="Schein J.E."/>
            <person name="Speed T.P."/>
            <person name="Thompson K."/>
            <person name="VandeBerg J.L."/>
            <person name="Wade C.M."/>
            <person name="Walker J.A."/>
            <person name="Waters P.D."/>
            <person name="Webber C."/>
            <person name="Weidman J.R."/>
            <person name="Xie X."/>
            <person name="Zody M.C."/>
            <person name="Baldwin J."/>
            <person name="Abdouelleil A."/>
            <person name="Abdulkadir J."/>
            <person name="Abebe A."/>
            <person name="Abera B."/>
            <person name="Abreu J."/>
            <person name="Acer S.C."/>
            <person name="Aftuck L."/>
            <person name="Alexander A."/>
            <person name="An P."/>
            <person name="Anderson E."/>
            <person name="Anderson S."/>
            <person name="Arachi H."/>
            <person name="Azer M."/>
            <person name="Bachantsang P."/>
            <person name="Barry A."/>
            <person name="Bayul T."/>
            <person name="Berlin A."/>
            <person name="Bessette D."/>
            <person name="Bloom T."/>
            <person name="Bloom T."/>
            <person name="Boguslavskiy L."/>
            <person name="Bonnet C."/>
            <person name="Boukhgalter B."/>
            <person name="Bourzgui I."/>
            <person name="Brown A."/>
            <person name="Cahill P."/>
            <person name="Channer S."/>
            <person name="Cheshatsang Y."/>
            <person name="Chuda L."/>
            <person name="Citroen M."/>
            <person name="Collymore A."/>
            <person name="Cooke P."/>
            <person name="Costello M."/>
            <person name="D'Aco K."/>
            <person name="Daza R."/>
            <person name="De Haan G."/>
            <person name="DeGray S."/>
            <person name="DeMaso C."/>
            <person name="Dhargay N."/>
            <person name="Dooley K."/>
            <person name="Dooley E."/>
            <person name="Doricent M."/>
            <person name="Dorje P."/>
            <person name="Dorjee K."/>
            <person name="Dupes A."/>
            <person name="Elong R."/>
            <person name="Falk J."/>
            <person name="Farina A."/>
            <person name="Faro S."/>
            <person name="Ferguson D."/>
            <person name="Fisher S."/>
            <person name="Foley C.D."/>
            <person name="Franke A."/>
            <person name="Friedrich D."/>
            <person name="Gadbois L."/>
            <person name="Gearin G."/>
            <person name="Gearin C.R."/>
            <person name="Giannoukos G."/>
            <person name="Goode T."/>
            <person name="Graham J."/>
            <person name="Grandbois E."/>
            <person name="Grewal S."/>
            <person name="Gyaltsen K."/>
            <person name="Hafez N."/>
            <person name="Hagos B."/>
            <person name="Hall J."/>
            <person name="Henson C."/>
            <person name="Hollinger A."/>
            <person name="Honan T."/>
            <person name="Huard M.D."/>
            <person name="Hughes L."/>
            <person name="Hurhula B."/>
            <person name="Husby M.E."/>
            <person name="Kamat A."/>
            <person name="Kanga B."/>
            <person name="Kashin S."/>
            <person name="Khazanovich D."/>
            <person name="Kisner P."/>
            <person name="Lance K."/>
            <person name="Lara M."/>
            <person name="Lee W."/>
            <person name="Lennon N."/>
            <person name="Letendre F."/>
            <person name="LeVine R."/>
            <person name="Lipovsky A."/>
            <person name="Liu X."/>
            <person name="Liu J."/>
            <person name="Liu S."/>
            <person name="Lokyitsang T."/>
            <person name="Lokyitsang Y."/>
            <person name="Lubonja R."/>
            <person name="Lui A."/>
            <person name="MacDonald P."/>
            <person name="Magnisalis V."/>
            <person name="Maru K."/>
            <person name="Matthews C."/>
            <person name="McCusker W."/>
            <person name="McDonough S."/>
            <person name="Mehta T."/>
            <person name="Meldrim J."/>
            <person name="Meneus L."/>
            <person name="Mihai O."/>
            <person name="Mihalev A."/>
            <person name="Mihova T."/>
            <person name="Mittelman R."/>
            <person name="Mlenga V."/>
            <person name="Montmayeur A."/>
            <person name="Mulrain L."/>
            <person name="Navidi A."/>
            <person name="Naylor J."/>
            <person name="Negash T."/>
            <person name="Nguyen T."/>
            <person name="Nguyen N."/>
            <person name="Nicol R."/>
            <person name="Norbu C."/>
            <person name="Norbu N."/>
            <person name="Novod N."/>
            <person name="O'Neill B."/>
            <person name="Osman S."/>
            <person name="Markiewicz E."/>
            <person name="Oyono O.L."/>
            <person name="Patti C."/>
            <person name="Phunkhang P."/>
            <person name="Pierre F."/>
            <person name="Priest M."/>
            <person name="Raghuraman S."/>
            <person name="Rege F."/>
            <person name="Reyes R."/>
            <person name="Rise C."/>
            <person name="Rogov P."/>
            <person name="Ross K."/>
            <person name="Ryan E."/>
            <person name="Settipalli S."/>
            <person name="Shea T."/>
            <person name="Sherpa N."/>
            <person name="Shi L."/>
            <person name="Shih D."/>
            <person name="Sparrow T."/>
            <person name="Spaulding J."/>
            <person name="Stalker J."/>
            <person name="Stange-Thomann N."/>
            <person name="Stavropoulos S."/>
            <person name="Stone C."/>
            <person name="Strader C."/>
            <person name="Tesfaye S."/>
            <person name="Thomson T."/>
            <person name="Thoulutsang Y."/>
            <person name="Thoulutsang D."/>
            <person name="Topham K."/>
            <person name="Topping I."/>
            <person name="Tsamla T."/>
            <person name="Vassiliev H."/>
            <person name="Vo A."/>
            <person name="Wangchuk T."/>
            <person name="Wangdi T."/>
            <person name="Weiand M."/>
            <person name="Wilkinson J."/>
            <person name="Wilson A."/>
            <person name="Yadav S."/>
            <person name="Young G."/>
            <person name="Yu Q."/>
            <person name="Zembek L."/>
            <person name="Zhong D."/>
            <person name="Zimmer A."/>
            <person name="Zwirko Z."/>
            <person name="Jaffe D.B."/>
            <person name="Alvarez P."/>
            <person name="Brockman W."/>
            <person name="Butler J."/>
            <person name="Chin C."/>
            <person name="Gnerre S."/>
            <person name="MacCallum I."/>
            <person name="Graves J.A."/>
            <person name="Ponting C.P."/>
            <person name="Breen M."/>
            <person name="Samollow P.B."/>
            <person name="Lander E.S."/>
            <person name="Lindblad-Toh K."/>
        </authorList>
    </citation>
    <scope>NUCLEOTIDE SEQUENCE [LARGE SCALE GENOMIC DNA]</scope>
</reference>
<dbReference type="Proteomes" id="UP000002280">
    <property type="component" value="Chromosome 5"/>
</dbReference>
<dbReference type="Ensembl" id="ENSMODT00000053687.1">
    <property type="protein sequence ID" value="ENSMODP00000048639.1"/>
    <property type="gene ID" value="ENSMODG00000049907.1"/>
</dbReference>
<feature type="region of interest" description="Disordered" evidence="1">
    <location>
        <begin position="1"/>
        <end position="30"/>
    </location>
</feature>
<reference evidence="2" key="2">
    <citation type="submission" date="2025-08" db="UniProtKB">
        <authorList>
            <consortium name="Ensembl"/>
        </authorList>
    </citation>
    <scope>IDENTIFICATION</scope>
</reference>
<dbReference type="Bgee" id="ENSMODG00000049907">
    <property type="expression patterns" value="Expressed in spermatid and 17 other cell types or tissues"/>
</dbReference>
<feature type="region of interest" description="Disordered" evidence="1">
    <location>
        <begin position="42"/>
        <end position="67"/>
    </location>
</feature>
<dbReference type="InParanoid" id="A0A5F8GMI4"/>
<feature type="compositionally biased region" description="Low complexity" evidence="1">
    <location>
        <begin position="1"/>
        <end position="16"/>
    </location>
</feature>
<organism evidence="2 3">
    <name type="scientific">Monodelphis domestica</name>
    <name type="common">Gray short-tailed opossum</name>
    <dbReference type="NCBI Taxonomy" id="13616"/>
    <lineage>
        <taxon>Eukaryota</taxon>
        <taxon>Metazoa</taxon>
        <taxon>Chordata</taxon>
        <taxon>Craniata</taxon>
        <taxon>Vertebrata</taxon>
        <taxon>Euteleostomi</taxon>
        <taxon>Mammalia</taxon>
        <taxon>Metatheria</taxon>
        <taxon>Didelphimorphia</taxon>
        <taxon>Didelphidae</taxon>
        <taxon>Monodelphis</taxon>
    </lineage>
</organism>
<reference evidence="2" key="3">
    <citation type="submission" date="2025-09" db="UniProtKB">
        <authorList>
            <consortium name="Ensembl"/>
        </authorList>
    </citation>
    <scope>IDENTIFICATION</scope>
</reference>
<protein>
    <submittedName>
        <fullName evidence="2">Uncharacterized protein</fullName>
    </submittedName>
</protein>
<name>A0A5F8GMI4_MONDO</name>